<reference evidence="5" key="1">
    <citation type="journal article" date="2019" name="Int. J. Syst. Evol. Microbiol.">
        <title>The Global Catalogue of Microorganisms (GCM) 10K type strain sequencing project: providing services to taxonomists for standard genome sequencing and annotation.</title>
        <authorList>
            <consortium name="The Broad Institute Genomics Platform"/>
            <consortium name="The Broad Institute Genome Sequencing Center for Infectious Disease"/>
            <person name="Wu L."/>
            <person name="Ma J."/>
        </authorList>
    </citation>
    <scope>NUCLEOTIDE SEQUENCE [LARGE SCALE GENOMIC DNA]</scope>
    <source>
        <strain evidence="5">CCUG 57508</strain>
    </source>
</reference>
<keyword evidence="2 4" id="KW-0328">Glycosyltransferase</keyword>
<name>A0ABW3MV55_9MICO</name>
<dbReference type="GO" id="GO:0016757">
    <property type="term" value="F:glycosyltransferase activity"/>
    <property type="evidence" value="ECO:0007669"/>
    <property type="project" value="UniProtKB-KW"/>
</dbReference>
<proteinExistence type="inferred from homology"/>
<evidence type="ECO:0000256" key="2">
    <source>
        <dbReference type="ARBA" id="ARBA00022676"/>
    </source>
</evidence>
<organism evidence="4 5">
    <name type="scientific">Terrabacter terrigena</name>
    <dbReference type="NCBI Taxonomy" id="574718"/>
    <lineage>
        <taxon>Bacteria</taxon>
        <taxon>Bacillati</taxon>
        <taxon>Actinomycetota</taxon>
        <taxon>Actinomycetes</taxon>
        <taxon>Micrococcales</taxon>
        <taxon>Intrasporangiaceae</taxon>
        <taxon>Terrabacter</taxon>
    </lineage>
</organism>
<keyword evidence="3 4" id="KW-0808">Transferase</keyword>
<accession>A0ABW3MV55</accession>
<evidence type="ECO:0000256" key="3">
    <source>
        <dbReference type="ARBA" id="ARBA00022679"/>
    </source>
</evidence>
<evidence type="ECO:0000313" key="5">
    <source>
        <dbReference type="Proteomes" id="UP001597046"/>
    </source>
</evidence>
<dbReference type="Gene3D" id="3.40.50.2000">
    <property type="entry name" value="Glycogen Phosphorylase B"/>
    <property type="match status" value="2"/>
</dbReference>
<dbReference type="PANTHER" id="PTHR12526">
    <property type="entry name" value="GLYCOSYLTRANSFERASE"/>
    <property type="match status" value="1"/>
</dbReference>
<keyword evidence="5" id="KW-1185">Reference proteome</keyword>
<sequence length="380" mass="40638">MRTIIQIAPEIGPGTGVGGVAHHLEQEWSRQGHRVLRFTLDEAGASFIPRPQGRVSGRLALLARVVWFSTVGTARARRFVREHPGADSICHNDALAGDVYVNHGLVRAAMKARGHYALRMVRNPLHLFTAVRDRRRYGSTAHRVVVNLSAQDDRLLRSLNPRLVPATAVIANGVDTDAYAPPTAADREAVRGSLGVAADEVLAIFVGHEYARKGLDLVIDALDRCPATVRVVVVGGSPAMVESMRARPAAVRHAARITFVGASPDPRVWLRGADVLCLPSAYEASPLVVLEALAMGVPVIGTRTGSIADVVHDGVDGYLVDRSAEGVAAALTSLTMADQSSLQAAARATALEHSWSRVAARYLDVFDQVGVAPPRTREPA</sequence>
<dbReference type="SUPFAM" id="SSF53756">
    <property type="entry name" value="UDP-Glycosyltransferase/glycogen phosphorylase"/>
    <property type="match status" value="1"/>
</dbReference>
<evidence type="ECO:0000256" key="1">
    <source>
        <dbReference type="ARBA" id="ARBA00009481"/>
    </source>
</evidence>
<protein>
    <submittedName>
        <fullName evidence="4">Glycosyltransferase family 4 protein</fullName>
        <ecNumber evidence="4">2.4.-.-</ecNumber>
    </submittedName>
</protein>
<dbReference type="Pfam" id="PF13692">
    <property type="entry name" value="Glyco_trans_1_4"/>
    <property type="match status" value="1"/>
</dbReference>
<gene>
    <name evidence="4" type="ORF">ACFQ2V_09345</name>
</gene>
<dbReference type="CDD" id="cd03801">
    <property type="entry name" value="GT4_PimA-like"/>
    <property type="match status" value="1"/>
</dbReference>
<dbReference type="RefSeq" id="WP_386052407.1">
    <property type="nucleotide sequence ID" value="NZ_JBHTKH010000005.1"/>
</dbReference>
<dbReference type="Proteomes" id="UP001597046">
    <property type="component" value="Unassembled WGS sequence"/>
</dbReference>
<dbReference type="EC" id="2.4.-.-" evidence="4"/>
<dbReference type="PANTHER" id="PTHR12526:SF640">
    <property type="entry name" value="COLANIC ACID BIOSYNTHESIS GLYCOSYLTRANSFERASE WCAL-RELATED"/>
    <property type="match status" value="1"/>
</dbReference>
<comment type="caution">
    <text evidence="4">The sequence shown here is derived from an EMBL/GenBank/DDBJ whole genome shotgun (WGS) entry which is preliminary data.</text>
</comment>
<comment type="similarity">
    <text evidence="1">Belongs to the glycosyltransferase group 1 family. Glycosyltransferase 4 subfamily.</text>
</comment>
<evidence type="ECO:0000313" key="4">
    <source>
        <dbReference type="EMBL" id="MFD1054506.1"/>
    </source>
</evidence>
<dbReference type="EMBL" id="JBHTKH010000005">
    <property type="protein sequence ID" value="MFD1054506.1"/>
    <property type="molecule type" value="Genomic_DNA"/>
</dbReference>